<evidence type="ECO:0000256" key="5">
    <source>
        <dbReference type="ARBA" id="ARBA00023136"/>
    </source>
</evidence>
<evidence type="ECO:0000256" key="6">
    <source>
        <dbReference type="SAM" id="Phobius"/>
    </source>
</evidence>
<dbReference type="RefSeq" id="WP_014438602.1">
    <property type="nucleotide sequence ID" value="NC_017081.1"/>
</dbReference>
<evidence type="ECO:0000256" key="3">
    <source>
        <dbReference type="ARBA" id="ARBA00022692"/>
    </source>
</evidence>
<dbReference type="EMBL" id="AP012339">
    <property type="protein sequence ID" value="BAM05399.1"/>
    <property type="molecule type" value="Genomic_DNA"/>
</dbReference>
<feature type="transmembrane region" description="Helical" evidence="6">
    <location>
        <begin position="199"/>
        <end position="218"/>
    </location>
</feature>
<geneLocation type="plasmid" evidence="7 8">
    <name>pPSMK1</name>
</geneLocation>
<evidence type="ECO:0000313" key="8">
    <source>
        <dbReference type="Proteomes" id="UP000007881"/>
    </source>
</evidence>
<keyword evidence="5 6" id="KW-0472">Membrane</keyword>
<dbReference type="GO" id="GO:0022857">
    <property type="term" value="F:transmembrane transporter activity"/>
    <property type="evidence" value="ECO:0007669"/>
    <property type="project" value="InterPro"/>
</dbReference>
<feature type="transmembrane region" description="Helical" evidence="6">
    <location>
        <begin position="12"/>
        <end position="35"/>
    </location>
</feature>
<organism evidence="7 8">
    <name type="scientific">Phycisphaera mikurensis (strain NBRC 102666 / KCTC 22515 / FYK2301M01)</name>
    <dbReference type="NCBI Taxonomy" id="1142394"/>
    <lineage>
        <taxon>Bacteria</taxon>
        <taxon>Pseudomonadati</taxon>
        <taxon>Planctomycetota</taxon>
        <taxon>Phycisphaerae</taxon>
        <taxon>Phycisphaerales</taxon>
        <taxon>Phycisphaeraceae</taxon>
        <taxon>Phycisphaera</taxon>
    </lineage>
</organism>
<gene>
    <name evidence="7" type="ordered locus">PSMK_p00370</name>
</gene>
<accession>I0IJG1</accession>
<feature type="transmembrane region" description="Helical" evidence="6">
    <location>
        <begin position="290"/>
        <end position="317"/>
    </location>
</feature>
<evidence type="ECO:0000313" key="7">
    <source>
        <dbReference type="EMBL" id="BAM05399.1"/>
    </source>
</evidence>
<dbReference type="InterPro" id="IPR050367">
    <property type="entry name" value="APC_superfamily"/>
</dbReference>
<dbReference type="PIRSF" id="PIRSF006060">
    <property type="entry name" value="AA_transporter"/>
    <property type="match status" value="1"/>
</dbReference>
<evidence type="ECO:0000256" key="1">
    <source>
        <dbReference type="ARBA" id="ARBA00004651"/>
    </source>
</evidence>
<keyword evidence="4 6" id="KW-1133">Transmembrane helix</keyword>
<dbReference type="eggNOG" id="COG0531">
    <property type="taxonomic scope" value="Bacteria"/>
</dbReference>
<comment type="subcellular location">
    <subcellularLocation>
        <location evidence="1">Cell membrane</location>
        <topology evidence="1">Multi-pass membrane protein</topology>
    </subcellularLocation>
</comment>
<dbReference type="OrthoDB" id="9804700at2"/>
<feature type="transmembrane region" description="Helical" evidence="6">
    <location>
        <begin position="41"/>
        <end position="61"/>
    </location>
</feature>
<feature type="transmembrane region" description="Helical" evidence="6">
    <location>
        <begin position="130"/>
        <end position="148"/>
    </location>
</feature>
<feature type="transmembrane region" description="Helical" evidence="6">
    <location>
        <begin position="392"/>
        <end position="411"/>
    </location>
</feature>
<evidence type="ECO:0000256" key="2">
    <source>
        <dbReference type="ARBA" id="ARBA00022475"/>
    </source>
</evidence>
<proteinExistence type="predicted"/>
<evidence type="ECO:0000256" key="4">
    <source>
        <dbReference type="ARBA" id="ARBA00022989"/>
    </source>
</evidence>
<keyword evidence="8" id="KW-1185">Reference proteome</keyword>
<dbReference type="PANTHER" id="PTHR42770:SF11">
    <property type="entry name" value="INNER MEMBRANE TRANSPORT PROTEIN YBAT"/>
    <property type="match status" value="1"/>
</dbReference>
<sequence length="451" mass="46863">MPDYEKNSLSLFGAVAMGTGVMIGAGVFALTGQLAEQSSGLFPFAFLSAALVAAFSAYSYVKVCNDSPSAGGIAMILKRCYGPGVVTAGMSLLMYFSMVINESLVARTFGTYVMQLFGGKDADRSEGAGWLIPALGVGLVAFSFLLNLAGNAAIGGFQKVAAAAKVGGIAVFAIVGLWVSGLSFETDFLAPPPGAGGGGVASTAGGFLAATALGILAYKGFTTITNDGDELKDPKKNVGRAIVITLAVCTVLYTLVAFAVASGLTAEEVVDARDYALARAAEPAVGRYGVWFTVAIAIIATASGIVASMFAVSRMLAMLTQMDLVPFRSFGLPGDRQTHTLVYTAVIAGVLTVFLDLGRIATMGAIFYLVMDMAIHWGLLRHLREELKASAWVLITALILDAAVLGALVWVKSGSDPLVLVLSAVGFALIFGGEWLFLRKNPPNRSERGSS</sequence>
<feature type="transmembrane region" description="Helical" evidence="6">
    <location>
        <begin position="238"/>
        <end position="261"/>
    </location>
</feature>
<reference evidence="7 8" key="1">
    <citation type="submission" date="2012-02" db="EMBL/GenBank/DDBJ databases">
        <title>Complete genome sequence of Phycisphaera mikurensis NBRC 102666.</title>
        <authorList>
            <person name="Ankai A."/>
            <person name="Hosoyama A."/>
            <person name="Terui Y."/>
            <person name="Sekine M."/>
            <person name="Fukai R."/>
            <person name="Kato Y."/>
            <person name="Nakamura S."/>
            <person name="Yamada-Narita S."/>
            <person name="Kawakoshi A."/>
            <person name="Fukunaga Y."/>
            <person name="Yamazaki S."/>
            <person name="Fujita N."/>
        </authorList>
    </citation>
    <scope>NUCLEOTIDE SEQUENCE [LARGE SCALE GENOMIC DNA]</scope>
    <source>
        <strain evidence="8">NBRC 102666 / KCTC 22515 / FYK2301M01</strain>
        <plasmid evidence="7 8">pPSMK1</plasmid>
    </source>
</reference>
<dbReference type="KEGG" id="phm:PSMK_p00370"/>
<feature type="transmembrane region" description="Helical" evidence="6">
    <location>
        <begin position="81"/>
        <end position="100"/>
    </location>
</feature>
<dbReference type="PATRIC" id="fig|1142394.8.peg.3350"/>
<dbReference type="PANTHER" id="PTHR42770">
    <property type="entry name" value="AMINO ACID TRANSPORTER-RELATED"/>
    <property type="match status" value="1"/>
</dbReference>
<dbReference type="GO" id="GO:0005886">
    <property type="term" value="C:plasma membrane"/>
    <property type="evidence" value="ECO:0007669"/>
    <property type="project" value="UniProtKB-SubCell"/>
</dbReference>
<dbReference type="Gene3D" id="1.20.1740.10">
    <property type="entry name" value="Amino acid/polyamine transporter I"/>
    <property type="match status" value="1"/>
</dbReference>
<feature type="transmembrane region" description="Helical" evidence="6">
    <location>
        <begin position="417"/>
        <end position="438"/>
    </location>
</feature>
<dbReference type="Pfam" id="PF13520">
    <property type="entry name" value="AA_permease_2"/>
    <property type="match status" value="1"/>
</dbReference>
<keyword evidence="7" id="KW-0614">Plasmid</keyword>
<dbReference type="HOGENOM" id="CLU_007946_15_2_0"/>
<protein>
    <submittedName>
        <fullName evidence="7">Putative amino acid transporter</fullName>
    </submittedName>
</protein>
<name>I0IJG1_PHYMF</name>
<dbReference type="Proteomes" id="UP000007881">
    <property type="component" value="Plasmid pPSMK1"/>
</dbReference>
<feature type="transmembrane region" description="Helical" evidence="6">
    <location>
        <begin position="160"/>
        <end position="179"/>
    </location>
</feature>
<keyword evidence="2" id="KW-1003">Cell membrane</keyword>
<dbReference type="InterPro" id="IPR002293">
    <property type="entry name" value="AA/rel_permease1"/>
</dbReference>
<keyword evidence="3 6" id="KW-0812">Transmembrane</keyword>
<dbReference type="AlphaFoldDB" id="I0IJG1"/>